<accession>A0A392NNG1</accession>
<keyword evidence="2" id="KW-1185">Reference proteome</keyword>
<evidence type="ECO:0000313" key="2">
    <source>
        <dbReference type="Proteomes" id="UP000265520"/>
    </source>
</evidence>
<reference evidence="1 2" key="1">
    <citation type="journal article" date="2018" name="Front. Plant Sci.">
        <title>Red Clover (Trifolium pratense) and Zigzag Clover (T. medium) - A Picture of Genomic Similarities and Differences.</title>
        <authorList>
            <person name="Dluhosova J."/>
            <person name="Istvanek J."/>
            <person name="Nedelnik J."/>
            <person name="Repkova J."/>
        </authorList>
    </citation>
    <scope>NUCLEOTIDE SEQUENCE [LARGE SCALE GENOMIC DNA]</scope>
    <source>
        <strain evidence="2">cv. 10/8</strain>
        <tissue evidence="1">Leaf</tissue>
    </source>
</reference>
<feature type="non-terminal residue" evidence="1">
    <location>
        <position position="1"/>
    </location>
</feature>
<evidence type="ECO:0000313" key="1">
    <source>
        <dbReference type="EMBL" id="MCI00626.1"/>
    </source>
</evidence>
<organism evidence="1 2">
    <name type="scientific">Trifolium medium</name>
    <dbReference type="NCBI Taxonomy" id="97028"/>
    <lineage>
        <taxon>Eukaryota</taxon>
        <taxon>Viridiplantae</taxon>
        <taxon>Streptophyta</taxon>
        <taxon>Embryophyta</taxon>
        <taxon>Tracheophyta</taxon>
        <taxon>Spermatophyta</taxon>
        <taxon>Magnoliopsida</taxon>
        <taxon>eudicotyledons</taxon>
        <taxon>Gunneridae</taxon>
        <taxon>Pentapetalae</taxon>
        <taxon>rosids</taxon>
        <taxon>fabids</taxon>
        <taxon>Fabales</taxon>
        <taxon>Fabaceae</taxon>
        <taxon>Papilionoideae</taxon>
        <taxon>50 kb inversion clade</taxon>
        <taxon>NPAAA clade</taxon>
        <taxon>Hologalegina</taxon>
        <taxon>IRL clade</taxon>
        <taxon>Trifolieae</taxon>
        <taxon>Trifolium</taxon>
    </lineage>
</organism>
<proteinExistence type="predicted"/>
<comment type="caution">
    <text evidence="1">The sequence shown here is derived from an EMBL/GenBank/DDBJ whole genome shotgun (WGS) entry which is preliminary data.</text>
</comment>
<dbReference type="EMBL" id="LXQA010043772">
    <property type="protein sequence ID" value="MCI00626.1"/>
    <property type="molecule type" value="Genomic_DNA"/>
</dbReference>
<name>A0A392NNG1_9FABA</name>
<protein>
    <submittedName>
        <fullName evidence="1">Uncharacterized protein</fullName>
    </submittedName>
</protein>
<sequence length="37" mass="4157">LNRHKTHPVRAWSSVLAERLELDVSTSAGRQLSTPSR</sequence>
<dbReference type="AlphaFoldDB" id="A0A392NNG1"/>
<dbReference type="Proteomes" id="UP000265520">
    <property type="component" value="Unassembled WGS sequence"/>
</dbReference>